<dbReference type="EMBL" id="JAIWJX010000002">
    <property type="protein sequence ID" value="MCK6256303.1"/>
    <property type="molecule type" value="Genomic_DNA"/>
</dbReference>
<dbReference type="InterPro" id="IPR036514">
    <property type="entry name" value="SGNH_hydro_sf"/>
</dbReference>
<feature type="domain" description="SGNH hydrolase-type esterase" evidence="2">
    <location>
        <begin position="37"/>
        <end position="226"/>
    </location>
</feature>
<gene>
    <name evidence="3" type="ORF">LCY76_06800</name>
</gene>
<dbReference type="Proteomes" id="UP001139011">
    <property type="component" value="Unassembled WGS sequence"/>
</dbReference>
<accession>A0A9X2BG89</accession>
<evidence type="ECO:0000313" key="4">
    <source>
        <dbReference type="Proteomes" id="UP001139011"/>
    </source>
</evidence>
<organism evidence="3 4">
    <name type="scientific">Fictibacillus marinisediminis</name>
    <dbReference type="NCBI Taxonomy" id="2878389"/>
    <lineage>
        <taxon>Bacteria</taxon>
        <taxon>Bacillati</taxon>
        <taxon>Bacillota</taxon>
        <taxon>Bacilli</taxon>
        <taxon>Bacillales</taxon>
        <taxon>Fictibacillaceae</taxon>
        <taxon>Fictibacillus</taxon>
    </lineage>
</organism>
<protein>
    <submittedName>
        <fullName evidence="3">GDSL-type esterase/lipase family protein</fullName>
    </submittedName>
</protein>
<evidence type="ECO:0000313" key="3">
    <source>
        <dbReference type="EMBL" id="MCK6256303.1"/>
    </source>
</evidence>
<feature type="chain" id="PRO_5040755678" evidence="1">
    <location>
        <begin position="25"/>
        <end position="240"/>
    </location>
</feature>
<dbReference type="GO" id="GO:0004622">
    <property type="term" value="F:phosphatidylcholine lysophospholipase activity"/>
    <property type="evidence" value="ECO:0007669"/>
    <property type="project" value="TreeGrafter"/>
</dbReference>
<dbReference type="InterPro" id="IPR051532">
    <property type="entry name" value="Ester_Hydrolysis_Enzymes"/>
</dbReference>
<dbReference type="PANTHER" id="PTHR30383">
    <property type="entry name" value="THIOESTERASE 1/PROTEASE 1/LYSOPHOSPHOLIPASE L1"/>
    <property type="match status" value="1"/>
</dbReference>
<proteinExistence type="predicted"/>
<evidence type="ECO:0000256" key="1">
    <source>
        <dbReference type="SAM" id="SignalP"/>
    </source>
</evidence>
<comment type="caution">
    <text evidence="3">The sequence shown here is derived from an EMBL/GenBank/DDBJ whole genome shotgun (WGS) entry which is preliminary data.</text>
</comment>
<dbReference type="Pfam" id="PF13472">
    <property type="entry name" value="Lipase_GDSL_2"/>
    <property type="match status" value="1"/>
</dbReference>
<keyword evidence="4" id="KW-1185">Reference proteome</keyword>
<dbReference type="RefSeq" id="WP_248251998.1">
    <property type="nucleotide sequence ID" value="NZ_JAIWJX010000002.1"/>
</dbReference>
<keyword evidence="1" id="KW-0732">Signal</keyword>
<evidence type="ECO:0000259" key="2">
    <source>
        <dbReference type="Pfam" id="PF13472"/>
    </source>
</evidence>
<dbReference type="Gene3D" id="3.40.50.1110">
    <property type="entry name" value="SGNH hydrolase"/>
    <property type="match status" value="1"/>
</dbReference>
<sequence length="240" mass="26700">MKKSVAALLAASTLFSFAPLTAYADHQEEQKKVEYIALGDSIAAGMTPYGDINKSYPDFIQSYFKRSHVKLLDYDNLGVPGYTSEQLKEDVLNNPDVMKEIKEATHITINIGANDLFRKLMTDPAHASDGIAAASANLENILQAIDKLNPNVHVYVMGYYNPFSYYDQDSQAFLDPLNNALNSAIKEAAVSNGDSYVPTGGAIDPHFQKYMPNPEDNHLNIKGYKVIAKEFWRVIKKDVK</sequence>
<reference evidence="3" key="1">
    <citation type="submission" date="2021-09" db="EMBL/GenBank/DDBJ databases">
        <title>Genome analysis of Fictibacillus sp. KIGAM418 isolated from marine sediment.</title>
        <authorList>
            <person name="Seo M.-J."/>
            <person name="Cho E.-S."/>
            <person name="Hwang C.Y."/>
        </authorList>
    </citation>
    <scope>NUCLEOTIDE SEQUENCE</scope>
    <source>
        <strain evidence="3">KIGAM418</strain>
    </source>
</reference>
<dbReference type="SUPFAM" id="SSF52266">
    <property type="entry name" value="SGNH hydrolase"/>
    <property type="match status" value="1"/>
</dbReference>
<dbReference type="AlphaFoldDB" id="A0A9X2BG89"/>
<dbReference type="PANTHER" id="PTHR30383:SF5">
    <property type="entry name" value="SGNH HYDROLASE-TYPE ESTERASE DOMAIN-CONTAINING PROTEIN"/>
    <property type="match status" value="1"/>
</dbReference>
<name>A0A9X2BG89_9BACL</name>
<feature type="signal peptide" evidence="1">
    <location>
        <begin position="1"/>
        <end position="24"/>
    </location>
</feature>
<dbReference type="InterPro" id="IPR013830">
    <property type="entry name" value="SGNH_hydro"/>
</dbReference>